<gene>
    <name evidence="2" type="ORF">D1224_14790</name>
</gene>
<dbReference type="Pfam" id="PF09343">
    <property type="entry name" value="DUF2460"/>
    <property type="match status" value="1"/>
</dbReference>
<keyword evidence="3" id="KW-1185">Reference proteome</keyword>
<dbReference type="OrthoDB" id="1685145at2"/>
<proteinExistence type="predicted"/>
<name>A0A399QS45_9PROT</name>
<accession>A0A399QS45</accession>
<evidence type="ECO:0000313" key="2">
    <source>
        <dbReference type="EMBL" id="RIJ20389.1"/>
    </source>
</evidence>
<feature type="domain" description="DUF2460" evidence="1">
    <location>
        <begin position="7"/>
        <end position="205"/>
    </location>
</feature>
<dbReference type="RefSeq" id="WP_119380706.1">
    <property type="nucleotide sequence ID" value="NZ_QWGB01000014.1"/>
</dbReference>
<reference evidence="2 3" key="1">
    <citation type="submission" date="2018-08" db="EMBL/GenBank/DDBJ databases">
        <title>Henriciella mobilis sp. nov., isolated from seawater.</title>
        <authorList>
            <person name="Cheng H."/>
            <person name="Wu Y.-H."/>
            <person name="Xu X.-W."/>
            <person name="Guo L.-L."/>
        </authorList>
    </citation>
    <scope>NUCLEOTIDE SEQUENCE [LARGE SCALE GENOMIC DNA]</scope>
    <source>
        <strain evidence="2 3">CCUG66934</strain>
    </source>
</reference>
<dbReference type="InterPro" id="IPR011740">
    <property type="entry name" value="DUF2460"/>
</dbReference>
<dbReference type="NCBIfam" id="TIGR02217">
    <property type="entry name" value="chp_TIGR02217"/>
    <property type="match status" value="1"/>
</dbReference>
<dbReference type="EMBL" id="QWGB01000014">
    <property type="protein sequence ID" value="RIJ20389.1"/>
    <property type="molecule type" value="Genomic_DNA"/>
</dbReference>
<comment type="caution">
    <text evidence="2">The sequence shown here is derived from an EMBL/GenBank/DDBJ whole genome shotgun (WGS) entry which is preliminary data.</text>
</comment>
<protein>
    <submittedName>
        <fullName evidence="2">TIGR02217 family protein</fullName>
    </submittedName>
</protein>
<dbReference type="AlphaFoldDB" id="A0A399QS45"/>
<sequence>MSLVGFHEERLPVPSGFGSTSGPVWQTETLVLSSGKEVRNARWSRPQHRWDIVTPPLSAEAFEQLVSFYNARLGRLNGFRFHDPSAFSSAAPGMIVAPLDQVLGTGDGMRAEFQLVFADGGIERPVLKPVAGTVSIAVDGAELTGGWSVDTTTGELTFDVAPEPGAVLTAGFEYDWPVRFDTDALEVSFDTAGAGRVVSLPLIEIF</sequence>
<organism evidence="2 3">
    <name type="scientific">Henriciella barbarensis</name>
    <dbReference type="NCBI Taxonomy" id="86342"/>
    <lineage>
        <taxon>Bacteria</taxon>
        <taxon>Pseudomonadati</taxon>
        <taxon>Pseudomonadota</taxon>
        <taxon>Alphaproteobacteria</taxon>
        <taxon>Hyphomonadales</taxon>
        <taxon>Hyphomonadaceae</taxon>
        <taxon>Henriciella</taxon>
    </lineage>
</organism>
<evidence type="ECO:0000259" key="1">
    <source>
        <dbReference type="Pfam" id="PF09343"/>
    </source>
</evidence>
<evidence type="ECO:0000313" key="3">
    <source>
        <dbReference type="Proteomes" id="UP000265431"/>
    </source>
</evidence>
<dbReference type="Proteomes" id="UP000265431">
    <property type="component" value="Unassembled WGS sequence"/>
</dbReference>